<dbReference type="CDD" id="cd06433">
    <property type="entry name" value="GT_2_WfgS_like"/>
    <property type="match status" value="1"/>
</dbReference>
<name>A0A212K104_9BACT</name>
<dbReference type="InterPro" id="IPR029044">
    <property type="entry name" value="Nucleotide-diphossugar_trans"/>
</dbReference>
<dbReference type="PANTHER" id="PTHR22916:SF67">
    <property type="entry name" value="COLANIC ACID BIOSYNTHESIS GLYCOSYL TRANSFERASE WCAE-RELATED"/>
    <property type="match status" value="1"/>
</dbReference>
<evidence type="ECO:0000313" key="2">
    <source>
        <dbReference type="EMBL" id="SBW05312.1"/>
    </source>
</evidence>
<proteinExistence type="predicted"/>
<dbReference type="AlphaFoldDB" id="A0A212K104"/>
<evidence type="ECO:0000259" key="1">
    <source>
        <dbReference type="Pfam" id="PF00535"/>
    </source>
</evidence>
<accession>A0A212K104</accession>
<reference evidence="2" key="1">
    <citation type="submission" date="2016-04" db="EMBL/GenBank/DDBJ databases">
        <authorList>
            <person name="Evans L.H."/>
            <person name="Alamgir A."/>
            <person name="Owens N."/>
            <person name="Weber N.D."/>
            <person name="Virtaneva K."/>
            <person name="Barbian K."/>
            <person name="Babar A."/>
            <person name="Rosenke K."/>
        </authorList>
    </citation>
    <scope>NUCLEOTIDE SEQUENCE</scope>
    <source>
        <strain evidence="2">86-1</strain>
    </source>
</reference>
<organism evidence="2">
    <name type="scientific">uncultured Dysgonomonas sp</name>
    <dbReference type="NCBI Taxonomy" id="206096"/>
    <lineage>
        <taxon>Bacteria</taxon>
        <taxon>Pseudomonadati</taxon>
        <taxon>Bacteroidota</taxon>
        <taxon>Bacteroidia</taxon>
        <taxon>Bacteroidales</taxon>
        <taxon>Dysgonomonadaceae</taxon>
        <taxon>Dysgonomonas</taxon>
        <taxon>environmental samples</taxon>
    </lineage>
</organism>
<protein>
    <recommendedName>
        <fullName evidence="1">Glycosyltransferase 2-like domain-containing protein</fullName>
    </recommendedName>
</protein>
<dbReference type="Gene3D" id="3.90.550.10">
    <property type="entry name" value="Spore Coat Polysaccharide Biosynthesis Protein SpsA, Chain A"/>
    <property type="match status" value="1"/>
</dbReference>
<dbReference type="Pfam" id="PF00535">
    <property type="entry name" value="Glycos_transf_2"/>
    <property type="match status" value="1"/>
</dbReference>
<dbReference type="GO" id="GO:0016758">
    <property type="term" value="F:hexosyltransferase activity"/>
    <property type="evidence" value="ECO:0007669"/>
    <property type="project" value="UniProtKB-ARBA"/>
</dbReference>
<dbReference type="RefSeq" id="WP_296943395.1">
    <property type="nucleotide sequence ID" value="NZ_LT599032.1"/>
</dbReference>
<sequence>MKLSIITINYNNAIGLKRTIESVISQDCSGIEYIVIDGGSSDTSKDIIEEYSSHITYWISKPDNGVYNAMNKGIKHANGEYLLFLNSGDTLLKDAGLTGIIDKLTGEDIIYYNLEICDTTNNNKFIKFYPDYIDFKYLIEDGLPHMGTFIKRNALIDYGGYSEQMRIASDWAFFIDAICLNNASYKHIDDCFSTFYLDGMSSDSQNRHILTDERNNHIATIYPLYQSLYIGWIEKKQELYKLKTSVSVRFLKKIGLLKWLKL</sequence>
<dbReference type="InterPro" id="IPR001173">
    <property type="entry name" value="Glyco_trans_2-like"/>
</dbReference>
<dbReference type="EMBL" id="FLUM01000003">
    <property type="protein sequence ID" value="SBW05312.1"/>
    <property type="molecule type" value="Genomic_DNA"/>
</dbReference>
<gene>
    <name evidence="2" type="ORF">KL86DYS1_31078</name>
</gene>
<dbReference type="SUPFAM" id="SSF53448">
    <property type="entry name" value="Nucleotide-diphospho-sugar transferases"/>
    <property type="match status" value="1"/>
</dbReference>
<dbReference type="PANTHER" id="PTHR22916">
    <property type="entry name" value="GLYCOSYLTRANSFERASE"/>
    <property type="match status" value="1"/>
</dbReference>
<feature type="domain" description="Glycosyltransferase 2-like" evidence="1">
    <location>
        <begin position="4"/>
        <end position="124"/>
    </location>
</feature>